<organism evidence="2 3">
    <name type="scientific">Dendryphion nanum</name>
    <dbReference type="NCBI Taxonomy" id="256645"/>
    <lineage>
        <taxon>Eukaryota</taxon>
        <taxon>Fungi</taxon>
        <taxon>Dikarya</taxon>
        <taxon>Ascomycota</taxon>
        <taxon>Pezizomycotina</taxon>
        <taxon>Dothideomycetes</taxon>
        <taxon>Pleosporomycetidae</taxon>
        <taxon>Pleosporales</taxon>
        <taxon>Torulaceae</taxon>
        <taxon>Dendryphion</taxon>
    </lineage>
</organism>
<feature type="chain" id="PRO_5040216926" evidence="1">
    <location>
        <begin position="19"/>
        <end position="219"/>
    </location>
</feature>
<proteinExistence type="predicted"/>
<comment type="caution">
    <text evidence="2">The sequence shown here is derived from an EMBL/GenBank/DDBJ whole genome shotgun (WGS) entry which is preliminary data.</text>
</comment>
<keyword evidence="3" id="KW-1185">Reference proteome</keyword>
<sequence>MRTKYIGTVSLFALVAVAYDPHEFGPADPGTTNTPGIVDSIDIPNQQIGPIIPGNQEAPRIAIPTNIAQMEPTPIGAPNVIPSQKPKLEIDNFLTKIFTKSFSMDIPSVTSSYQFAWPTAGGGNPGGHLACADADFQGDCHYYYEPPSGCHNYEFERWDKWTAIKPNKGQYCYFFEEADCYGSKVELRWPGTNNLRGKKFDNRIKSWNCWTINGGIGTQ</sequence>
<reference evidence="2" key="1">
    <citation type="journal article" date="2021" name="Nat. Commun.">
        <title>Genetic determinants of endophytism in the Arabidopsis root mycobiome.</title>
        <authorList>
            <person name="Mesny F."/>
            <person name="Miyauchi S."/>
            <person name="Thiergart T."/>
            <person name="Pickel B."/>
            <person name="Atanasova L."/>
            <person name="Karlsson M."/>
            <person name="Huettel B."/>
            <person name="Barry K.W."/>
            <person name="Haridas S."/>
            <person name="Chen C."/>
            <person name="Bauer D."/>
            <person name="Andreopoulos W."/>
            <person name="Pangilinan J."/>
            <person name="LaButti K."/>
            <person name="Riley R."/>
            <person name="Lipzen A."/>
            <person name="Clum A."/>
            <person name="Drula E."/>
            <person name="Henrissat B."/>
            <person name="Kohler A."/>
            <person name="Grigoriev I.V."/>
            <person name="Martin F.M."/>
            <person name="Hacquard S."/>
        </authorList>
    </citation>
    <scope>NUCLEOTIDE SEQUENCE</scope>
    <source>
        <strain evidence="2">MPI-CAGE-CH-0243</strain>
    </source>
</reference>
<feature type="signal peptide" evidence="1">
    <location>
        <begin position="1"/>
        <end position="18"/>
    </location>
</feature>
<dbReference type="OrthoDB" id="2910287at2759"/>
<dbReference type="AlphaFoldDB" id="A0A9P9DNS4"/>
<accession>A0A9P9DNS4</accession>
<evidence type="ECO:0000256" key="1">
    <source>
        <dbReference type="SAM" id="SignalP"/>
    </source>
</evidence>
<dbReference type="Proteomes" id="UP000700596">
    <property type="component" value="Unassembled WGS sequence"/>
</dbReference>
<evidence type="ECO:0000313" key="2">
    <source>
        <dbReference type="EMBL" id="KAH7122279.1"/>
    </source>
</evidence>
<dbReference type="EMBL" id="JAGMWT010000009">
    <property type="protein sequence ID" value="KAH7122279.1"/>
    <property type="molecule type" value="Genomic_DNA"/>
</dbReference>
<evidence type="ECO:0000313" key="3">
    <source>
        <dbReference type="Proteomes" id="UP000700596"/>
    </source>
</evidence>
<name>A0A9P9DNS4_9PLEO</name>
<keyword evidence="1" id="KW-0732">Signal</keyword>
<protein>
    <submittedName>
        <fullName evidence="2">Uncharacterized protein</fullName>
    </submittedName>
</protein>
<gene>
    <name evidence="2" type="ORF">B0J11DRAFT_334728</name>
</gene>